<gene>
    <name evidence="2" type="ORF">A9308_05700</name>
</gene>
<dbReference type="RefSeq" id="WP_067236198.1">
    <property type="nucleotide sequence ID" value="NZ_LZMZ01000013.1"/>
</dbReference>
<proteinExistence type="predicted"/>
<protein>
    <submittedName>
        <fullName evidence="2">Uncharacterized protein</fullName>
    </submittedName>
</protein>
<evidence type="ECO:0000313" key="3">
    <source>
        <dbReference type="Proteomes" id="UP000092508"/>
    </source>
</evidence>
<evidence type="ECO:0000313" key="2">
    <source>
        <dbReference type="EMBL" id="OBX79026.1"/>
    </source>
</evidence>
<sequence length="220" mass="24495">MNYFYLVLVGLLYSLPVVAFGFVGYRVYQLATRGRALEFKSMPQLTQVTSRNLPTDLTDKLHLINQKAEKLLDYQGKNPINNQQVADENQFLVKKILDVHLPEAIADYQRLDNARADQMAVGTTGKTAHDLLSDYLDTVNSQFDDMLDAMYEQNAQKLLVTNRYLQARFNNSASELGQLAPPPVAVPAQIPAAIDNNTSAERVELTPPVGVPASQTKNRA</sequence>
<reference evidence="2 3" key="1">
    <citation type="submission" date="2016-06" db="EMBL/GenBank/DDBJ databases">
        <title>Draft genome of Moraxella atlantae CCUG 66109.</title>
        <authorList>
            <person name="Salva-Serra F."/>
            <person name="Engstrom-Jakobsson H."/>
            <person name="Thorell K."/>
            <person name="Gonzales-Siles L."/>
            <person name="Karlsson R."/>
            <person name="Boulund F."/>
            <person name="Engstrand L."/>
            <person name="Kristiansson E."/>
            <person name="Moore E."/>
        </authorList>
    </citation>
    <scope>NUCLEOTIDE SEQUENCE [LARGE SCALE GENOMIC DNA]</scope>
    <source>
        <strain evidence="2 3">CCUG 66109</strain>
    </source>
</reference>
<dbReference type="Proteomes" id="UP000092508">
    <property type="component" value="Unassembled WGS sequence"/>
</dbReference>
<evidence type="ECO:0000256" key="1">
    <source>
        <dbReference type="SAM" id="Phobius"/>
    </source>
</evidence>
<comment type="caution">
    <text evidence="2">The sequence shown here is derived from an EMBL/GenBank/DDBJ whole genome shotgun (WGS) entry which is preliminary data.</text>
</comment>
<dbReference type="OrthoDB" id="6656958at2"/>
<dbReference type="AlphaFoldDB" id="A0A1B8QCJ4"/>
<accession>A0A1B8QCJ4</accession>
<name>A0A1B8QCJ4_9GAMM</name>
<keyword evidence="1" id="KW-0812">Transmembrane</keyword>
<feature type="transmembrane region" description="Helical" evidence="1">
    <location>
        <begin position="6"/>
        <end position="28"/>
    </location>
</feature>
<keyword evidence="1" id="KW-0472">Membrane</keyword>
<keyword evidence="1" id="KW-1133">Transmembrane helix</keyword>
<organism evidence="2 3">
    <name type="scientific">Faucicola atlantae</name>
    <dbReference type="NCBI Taxonomy" id="34059"/>
    <lineage>
        <taxon>Bacteria</taxon>
        <taxon>Pseudomonadati</taxon>
        <taxon>Pseudomonadota</taxon>
        <taxon>Gammaproteobacteria</taxon>
        <taxon>Moraxellales</taxon>
        <taxon>Moraxellaceae</taxon>
        <taxon>Faucicola</taxon>
    </lineage>
</organism>
<dbReference type="EMBL" id="LZMZ01000013">
    <property type="protein sequence ID" value="OBX79026.1"/>
    <property type="molecule type" value="Genomic_DNA"/>
</dbReference>